<gene>
    <name evidence="1" type="ORF">GXM_02912</name>
</gene>
<dbReference type="Proteomes" id="UP000326678">
    <property type="component" value="Chromosome Gxm1"/>
</dbReference>
<dbReference type="EMBL" id="CP045226">
    <property type="protein sequence ID" value="QFS45435.1"/>
    <property type="molecule type" value="Genomic_DNA"/>
</dbReference>
<organism evidence="1 2">
    <name type="scientific">Nostoc sphaeroides CCNUC1</name>
    <dbReference type="NCBI Taxonomy" id="2653204"/>
    <lineage>
        <taxon>Bacteria</taxon>
        <taxon>Bacillati</taxon>
        <taxon>Cyanobacteriota</taxon>
        <taxon>Cyanophyceae</taxon>
        <taxon>Nostocales</taxon>
        <taxon>Nostocaceae</taxon>
        <taxon>Nostoc</taxon>
    </lineage>
</organism>
<name>A0A5P8VYD6_9NOSO</name>
<evidence type="ECO:0000313" key="2">
    <source>
        <dbReference type="Proteomes" id="UP000326678"/>
    </source>
</evidence>
<reference evidence="1 2" key="1">
    <citation type="submission" date="2019-10" db="EMBL/GenBank/DDBJ databases">
        <title>Genomic and transcriptomic insights into the perfect genentic adaptation of a filamentous nitrogen-fixing cyanobacterium to rice fields.</title>
        <authorList>
            <person name="Chen Z."/>
        </authorList>
    </citation>
    <scope>NUCLEOTIDE SEQUENCE [LARGE SCALE GENOMIC DNA]</scope>
    <source>
        <strain evidence="1">CCNUC1</strain>
    </source>
</reference>
<evidence type="ECO:0000313" key="1">
    <source>
        <dbReference type="EMBL" id="QFS45435.1"/>
    </source>
</evidence>
<proteinExistence type="predicted"/>
<sequence>MLKQLLNLVSDGKQRPTLDIPKKQSTLVSLKKRCDVFSTRPYG</sequence>
<dbReference type="KEGG" id="nsh:GXM_02912"/>
<keyword evidence="2" id="KW-1185">Reference proteome</keyword>
<dbReference type="AlphaFoldDB" id="A0A5P8VYD6"/>
<protein>
    <submittedName>
        <fullName evidence="1">Uncharacterized protein</fullName>
    </submittedName>
</protein>
<accession>A0A5P8VYD6</accession>